<protein>
    <recommendedName>
        <fullName evidence="1">Cupin type-2 domain-containing protein</fullName>
    </recommendedName>
</protein>
<name>H5TPS8_GORO1</name>
<dbReference type="Pfam" id="PF07883">
    <property type="entry name" value="Cupin_2"/>
    <property type="match status" value="1"/>
</dbReference>
<dbReference type="InterPro" id="IPR013096">
    <property type="entry name" value="Cupin_2"/>
</dbReference>
<evidence type="ECO:0000313" key="3">
    <source>
        <dbReference type="Proteomes" id="UP000005038"/>
    </source>
</evidence>
<sequence>MPLVTRSTTYDMHGASFESFVSPRTGSRDLCAWRTTLCPGQSGTAHTVDSEEVMLVLSGAPRLALDGVQVDTEPGAVVFVPAGSSVLLDNPGDAESEVWVTSVPGLTATTGDGDRISPPWVQ</sequence>
<evidence type="ECO:0000259" key="1">
    <source>
        <dbReference type="Pfam" id="PF07883"/>
    </source>
</evidence>
<dbReference type="InterPro" id="IPR014710">
    <property type="entry name" value="RmlC-like_jellyroll"/>
</dbReference>
<dbReference type="OrthoDB" id="5145129at2"/>
<feature type="domain" description="Cupin type-2" evidence="1">
    <location>
        <begin position="35"/>
        <end position="98"/>
    </location>
</feature>
<dbReference type="RefSeq" id="WP_007239698.1">
    <property type="nucleotide sequence ID" value="NZ_BAFB01000166.1"/>
</dbReference>
<keyword evidence="3" id="KW-1185">Reference proteome</keyword>
<reference evidence="2" key="1">
    <citation type="submission" date="2012-02" db="EMBL/GenBank/DDBJ databases">
        <title>Whole genome shotgun sequence of Gordonia otitidis NBRC 100426.</title>
        <authorList>
            <person name="Yoshida I."/>
            <person name="Hosoyama A."/>
            <person name="Tsuchikane K."/>
            <person name="Katsumata H."/>
            <person name="Yamazaki S."/>
            <person name="Fujita N."/>
        </authorList>
    </citation>
    <scope>NUCLEOTIDE SEQUENCE [LARGE SCALE GENOMIC DNA]</scope>
    <source>
        <strain evidence="2">NBRC 100426</strain>
    </source>
</reference>
<dbReference type="EMBL" id="BAFB01000166">
    <property type="protein sequence ID" value="GAB35486.1"/>
    <property type="molecule type" value="Genomic_DNA"/>
</dbReference>
<organism evidence="2 3">
    <name type="scientific">Gordonia otitidis (strain DSM 44809 / CCUG 52243 / JCM 12355 / NBRC 100426 / IFM 10032)</name>
    <dbReference type="NCBI Taxonomy" id="1108044"/>
    <lineage>
        <taxon>Bacteria</taxon>
        <taxon>Bacillati</taxon>
        <taxon>Actinomycetota</taxon>
        <taxon>Actinomycetes</taxon>
        <taxon>Mycobacteriales</taxon>
        <taxon>Gordoniaceae</taxon>
        <taxon>Gordonia</taxon>
    </lineage>
</organism>
<dbReference type="Proteomes" id="UP000005038">
    <property type="component" value="Unassembled WGS sequence"/>
</dbReference>
<dbReference type="STRING" id="1108044.GOOTI_166_00070"/>
<evidence type="ECO:0000313" key="2">
    <source>
        <dbReference type="EMBL" id="GAB35486.1"/>
    </source>
</evidence>
<dbReference type="InterPro" id="IPR011051">
    <property type="entry name" value="RmlC_Cupin_sf"/>
</dbReference>
<proteinExistence type="predicted"/>
<dbReference type="AlphaFoldDB" id="H5TPS8"/>
<dbReference type="SUPFAM" id="SSF51182">
    <property type="entry name" value="RmlC-like cupins"/>
    <property type="match status" value="1"/>
</dbReference>
<comment type="caution">
    <text evidence="2">The sequence shown here is derived from an EMBL/GenBank/DDBJ whole genome shotgun (WGS) entry which is preliminary data.</text>
</comment>
<gene>
    <name evidence="2" type="ORF">GOOTI_166_00070</name>
</gene>
<dbReference type="Gene3D" id="2.60.120.10">
    <property type="entry name" value="Jelly Rolls"/>
    <property type="match status" value="1"/>
</dbReference>
<accession>H5TPS8</accession>